<dbReference type="EMBL" id="JAGMUU010000011">
    <property type="protein sequence ID" value="KAH7142754.1"/>
    <property type="molecule type" value="Genomic_DNA"/>
</dbReference>
<dbReference type="Pfam" id="PF22769">
    <property type="entry name" value="DCD"/>
    <property type="match status" value="1"/>
</dbReference>
<keyword evidence="1" id="KW-0546">Nucleotide metabolism</keyword>
<dbReference type="InterPro" id="IPR011962">
    <property type="entry name" value="dCTP_deaminase"/>
</dbReference>
<dbReference type="Gene3D" id="2.70.40.10">
    <property type="match status" value="1"/>
</dbReference>
<organism evidence="2 3">
    <name type="scientific">Dactylonectria estremocensis</name>
    <dbReference type="NCBI Taxonomy" id="1079267"/>
    <lineage>
        <taxon>Eukaryota</taxon>
        <taxon>Fungi</taxon>
        <taxon>Dikarya</taxon>
        <taxon>Ascomycota</taxon>
        <taxon>Pezizomycotina</taxon>
        <taxon>Sordariomycetes</taxon>
        <taxon>Hypocreomycetidae</taxon>
        <taxon>Hypocreales</taxon>
        <taxon>Nectriaceae</taxon>
        <taxon>Dactylonectria</taxon>
    </lineage>
</organism>
<keyword evidence="3" id="KW-1185">Reference proteome</keyword>
<dbReference type="GO" id="GO:0006229">
    <property type="term" value="P:dUTP biosynthetic process"/>
    <property type="evidence" value="ECO:0007669"/>
    <property type="project" value="InterPro"/>
</dbReference>
<evidence type="ECO:0000313" key="3">
    <source>
        <dbReference type="Proteomes" id="UP000717696"/>
    </source>
</evidence>
<sequence length="159" mass="17388">MMLSGASIDKRGIVRNLLSVIQQGQPCGVDLSLRRVFDWTSAATIDFDNSNHTEKGAVTLAQGAHHVEFNEIVNIPLDCMDQIFVRSSLWPLGALLTAEVIDARHEGSLGALLDVRNQNGVVLYRNAKLGHITLHSIYRLSKNTLERDGAPDSGLDAKN</sequence>
<gene>
    <name evidence="2" type="ORF">B0J13DRAFT_585464</name>
</gene>
<evidence type="ECO:0000256" key="1">
    <source>
        <dbReference type="ARBA" id="ARBA00023080"/>
    </source>
</evidence>
<comment type="caution">
    <text evidence="2">The sequence shown here is derived from an EMBL/GenBank/DDBJ whole genome shotgun (WGS) entry which is preliminary data.</text>
</comment>
<dbReference type="Proteomes" id="UP000717696">
    <property type="component" value="Unassembled WGS sequence"/>
</dbReference>
<reference evidence="2" key="1">
    <citation type="journal article" date="2021" name="Nat. Commun.">
        <title>Genetic determinants of endophytism in the Arabidopsis root mycobiome.</title>
        <authorList>
            <person name="Mesny F."/>
            <person name="Miyauchi S."/>
            <person name="Thiergart T."/>
            <person name="Pickel B."/>
            <person name="Atanasova L."/>
            <person name="Karlsson M."/>
            <person name="Huettel B."/>
            <person name="Barry K.W."/>
            <person name="Haridas S."/>
            <person name="Chen C."/>
            <person name="Bauer D."/>
            <person name="Andreopoulos W."/>
            <person name="Pangilinan J."/>
            <person name="LaButti K."/>
            <person name="Riley R."/>
            <person name="Lipzen A."/>
            <person name="Clum A."/>
            <person name="Drula E."/>
            <person name="Henrissat B."/>
            <person name="Kohler A."/>
            <person name="Grigoriev I.V."/>
            <person name="Martin F.M."/>
            <person name="Hacquard S."/>
        </authorList>
    </citation>
    <scope>NUCLEOTIDE SEQUENCE</scope>
    <source>
        <strain evidence="2">MPI-CAGE-AT-0021</strain>
    </source>
</reference>
<protein>
    <submittedName>
        <fullName evidence="2">dUTPase-like protein</fullName>
    </submittedName>
</protein>
<accession>A0A9P9J580</accession>
<name>A0A9P9J580_9HYPO</name>
<dbReference type="SUPFAM" id="SSF51283">
    <property type="entry name" value="dUTPase-like"/>
    <property type="match status" value="1"/>
</dbReference>
<proteinExistence type="predicted"/>
<dbReference type="InterPro" id="IPR036157">
    <property type="entry name" value="dUTPase-like_sf"/>
</dbReference>
<dbReference type="OrthoDB" id="2874071at2759"/>
<dbReference type="AlphaFoldDB" id="A0A9P9J580"/>
<dbReference type="PANTHER" id="PTHR42680:SF3">
    <property type="entry name" value="DCTP DEAMINASE"/>
    <property type="match status" value="1"/>
</dbReference>
<dbReference type="PANTHER" id="PTHR42680">
    <property type="entry name" value="DCTP DEAMINASE"/>
    <property type="match status" value="1"/>
</dbReference>
<evidence type="ECO:0000313" key="2">
    <source>
        <dbReference type="EMBL" id="KAH7142754.1"/>
    </source>
</evidence>
<dbReference type="GO" id="GO:0008829">
    <property type="term" value="F:dCTP deaminase activity"/>
    <property type="evidence" value="ECO:0007669"/>
    <property type="project" value="InterPro"/>
</dbReference>